<feature type="signal peptide" evidence="1">
    <location>
        <begin position="1"/>
        <end position="19"/>
    </location>
</feature>
<dbReference type="Pfam" id="PF10648">
    <property type="entry name" value="Gmad2"/>
    <property type="match status" value="1"/>
</dbReference>
<dbReference type="PROSITE" id="PS51257">
    <property type="entry name" value="PROKAR_LIPOPROTEIN"/>
    <property type="match status" value="1"/>
</dbReference>
<gene>
    <name evidence="3" type="ORF">A2074_00235</name>
</gene>
<proteinExistence type="predicted"/>
<dbReference type="InterPro" id="IPR018911">
    <property type="entry name" value="Gmad2_Ig-like_dom"/>
</dbReference>
<evidence type="ECO:0000259" key="2">
    <source>
        <dbReference type="SMART" id="SM00909"/>
    </source>
</evidence>
<evidence type="ECO:0000256" key="1">
    <source>
        <dbReference type="SAM" id="SignalP"/>
    </source>
</evidence>
<dbReference type="AlphaFoldDB" id="A0A1F2UNB3"/>
<dbReference type="InterPro" id="IPR019606">
    <property type="entry name" value="GerMN"/>
</dbReference>
<organism evidence="3 4">
    <name type="scientific">Candidatus Aquicultor primus</name>
    <dbReference type="NCBI Taxonomy" id="1797195"/>
    <lineage>
        <taxon>Bacteria</taxon>
        <taxon>Bacillati</taxon>
        <taxon>Actinomycetota</taxon>
        <taxon>Candidatus Aquicultoria</taxon>
        <taxon>Candidatus Aquicultorales</taxon>
        <taxon>Candidatus Aquicultoraceae</taxon>
        <taxon>Candidatus Aquicultor</taxon>
    </lineage>
</organism>
<keyword evidence="1" id="KW-0732">Signal</keyword>
<dbReference type="Proteomes" id="UP000178086">
    <property type="component" value="Unassembled WGS sequence"/>
</dbReference>
<sequence length="294" mass="31917">MKRAVLAIGLLAIATLLLAGCPQRTPDGVTTTTKPADTSTTTTEKKISVKLYFVEEKAGTQFLVSETRSITEPESLPEAAVEELIKGTKKNNSTSLIPPETKVLSVQVEDKLATVDFSKEVLSANVGAAGEELGIAQIVNTLTELPDIEKVKLLVAGNEKGLIDGREIADWWGHVGLYEQPFTRTEKLIKGVKTEAQTIIVDSPRAFSTVGNPLTIKGKAQVFEAQFQVRILDKNGSVLSDVPVMADGYDWGNFEEQIGYKSPKDAGYIKILFYFYSAKDGSEVPMAEVTAFVN</sequence>
<reference evidence="3 4" key="1">
    <citation type="journal article" date="2016" name="Nat. Commun.">
        <title>Thousands of microbial genomes shed light on interconnected biogeochemical processes in an aquifer system.</title>
        <authorList>
            <person name="Anantharaman K."/>
            <person name="Brown C.T."/>
            <person name="Hug L.A."/>
            <person name="Sharon I."/>
            <person name="Castelle C.J."/>
            <person name="Probst A.J."/>
            <person name="Thomas B.C."/>
            <person name="Singh A."/>
            <person name="Wilkins M.J."/>
            <person name="Karaoz U."/>
            <person name="Brodie E.L."/>
            <person name="Williams K.H."/>
            <person name="Hubbard S.S."/>
            <person name="Banfield J.F."/>
        </authorList>
    </citation>
    <scope>NUCLEOTIDE SEQUENCE [LARGE SCALE GENOMIC DNA]</scope>
</reference>
<evidence type="ECO:0000313" key="4">
    <source>
        <dbReference type="Proteomes" id="UP000178086"/>
    </source>
</evidence>
<evidence type="ECO:0000313" key="3">
    <source>
        <dbReference type="EMBL" id="OFW32546.1"/>
    </source>
</evidence>
<name>A0A1F2UNB3_9ACTN</name>
<feature type="chain" id="PRO_5038502065" description="GerMN domain-containing protein" evidence="1">
    <location>
        <begin position="20"/>
        <end position="294"/>
    </location>
</feature>
<feature type="domain" description="GerMN" evidence="2">
    <location>
        <begin position="77"/>
        <end position="164"/>
    </location>
</feature>
<comment type="caution">
    <text evidence="3">The sequence shown here is derived from an EMBL/GenBank/DDBJ whole genome shotgun (WGS) entry which is preliminary data.</text>
</comment>
<dbReference type="EMBL" id="MELI01000093">
    <property type="protein sequence ID" value="OFW32546.1"/>
    <property type="molecule type" value="Genomic_DNA"/>
</dbReference>
<protein>
    <recommendedName>
        <fullName evidence="2">GerMN domain-containing protein</fullName>
    </recommendedName>
</protein>
<dbReference type="SMART" id="SM00909">
    <property type="entry name" value="Germane"/>
    <property type="match status" value="1"/>
</dbReference>
<accession>A0A1F2UNB3</accession>
<dbReference type="Pfam" id="PF10646">
    <property type="entry name" value="Germane"/>
    <property type="match status" value="1"/>
</dbReference>